<comment type="subcellular location">
    <subcellularLocation>
        <location evidence="1">Membrane</location>
        <topology evidence="1">Multi-pass membrane protein</topology>
    </subcellularLocation>
</comment>
<feature type="transmembrane region" description="Helical" evidence="6">
    <location>
        <begin position="53"/>
        <end position="71"/>
    </location>
</feature>
<evidence type="ECO:0000256" key="4">
    <source>
        <dbReference type="ARBA" id="ARBA00023136"/>
    </source>
</evidence>
<dbReference type="AlphaFoldDB" id="A0A2N6NCY4"/>
<name>A0A2N6NCY4_BEABA</name>
<feature type="transmembrane region" description="Helical" evidence="6">
    <location>
        <begin position="27"/>
        <end position="46"/>
    </location>
</feature>
<dbReference type="GO" id="GO:0016020">
    <property type="term" value="C:membrane"/>
    <property type="evidence" value="ECO:0007669"/>
    <property type="project" value="UniProtKB-SubCell"/>
</dbReference>
<dbReference type="Pfam" id="PF04479">
    <property type="entry name" value="RTA1"/>
    <property type="match status" value="1"/>
</dbReference>
<evidence type="ECO:0000256" key="3">
    <source>
        <dbReference type="ARBA" id="ARBA00022989"/>
    </source>
</evidence>
<accession>A0A2N6NCY4</accession>
<feature type="transmembrane region" description="Helical" evidence="6">
    <location>
        <begin position="207"/>
        <end position="225"/>
    </location>
</feature>
<evidence type="ECO:0000256" key="6">
    <source>
        <dbReference type="SAM" id="Phobius"/>
    </source>
</evidence>
<dbReference type="PANTHER" id="PTHR31465">
    <property type="entry name" value="PROTEIN RTA1-RELATED"/>
    <property type="match status" value="1"/>
</dbReference>
<evidence type="ECO:0000313" key="7">
    <source>
        <dbReference type="EMBL" id="PMB65106.1"/>
    </source>
</evidence>
<feature type="transmembrane region" description="Helical" evidence="6">
    <location>
        <begin position="83"/>
        <end position="108"/>
    </location>
</feature>
<dbReference type="InterPro" id="IPR007568">
    <property type="entry name" value="RTA1"/>
</dbReference>
<sequence length="299" mass="33205">MDSLVAAVRRAEDGHIDFKLYRYVPSLPAAVVSLAVFGLLTILHTWRLVRARAYYFTAFAIGGAFQTIGYAGRLWSHFDRSSVSAFSIQAILILVAPALFAASIYMILGRLIRTLGASHLSLIPVAWLTTVFVMGDVLSFTLQAGGGGVQASGTIEMYNLGEKLIVVGLFVQIAVFGFFVATSILFHHRIATAPTHAAIHGTVPWKRHLFVLYTTSTIILVRSVFRVVEYLQGNGGYLISHEVFLYIFDMVLMVAVMAIFLVYYIDDLESKRARKRKDNTTLQCEAESSDGMLHEFPRK</sequence>
<feature type="transmembrane region" description="Helical" evidence="6">
    <location>
        <begin position="120"/>
        <end position="144"/>
    </location>
</feature>
<evidence type="ECO:0000256" key="1">
    <source>
        <dbReference type="ARBA" id="ARBA00004141"/>
    </source>
</evidence>
<feature type="transmembrane region" description="Helical" evidence="6">
    <location>
        <begin position="245"/>
        <end position="265"/>
    </location>
</feature>
<dbReference type="Proteomes" id="UP000235728">
    <property type="component" value="Unassembled WGS sequence"/>
</dbReference>
<gene>
    <name evidence="7" type="primary">RTA1_0</name>
    <name evidence="7" type="ORF">BM221_009294</name>
</gene>
<dbReference type="PANTHER" id="PTHR31465:SF1">
    <property type="entry name" value="PROTEIN RTA1-RELATED"/>
    <property type="match status" value="1"/>
</dbReference>
<proteinExistence type="predicted"/>
<dbReference type="EMBL" id="MRVG01000011">
    <property type="protein sequence ID" value="PMB65106.1"/>
    <property type="molecule type" value="Genomic_DNA"/>
</dbReference>
<dbReference type="OMA" id="RDSWECM"/>
<feature type="transmembrane region" description="Helical" evidence="6">
    <location>
        <begin position="164"/>
        <end position="186"/>
    </location>
</feature>
<keyword evidence="2 6" id="KW-0812">Transmembrane</keyword>
<organism evidence="7 8">
    <name type="scientific">Beauveria bassiana</name>
    <name type="common">White muscardine disease fungus</name>
    <name type="synonym">Tritirachium shiotae</name>
    <dbReference type="NCBI Taxonomy" id="176275"/>
    <lineage>
        <taxon>Eukaryota</taxon>
        <taxon>Fungi</taxon>
        <taxon>Dikarya</taxon>
        <taxon>Ascomycota</taxon>
        <taxon>Pezizomycotina</taxon>
        <taxon>Sordariomycetes</taxon>
        <taxon>Hypocreomycetidae</taxon>
        <taxon>Hypocreales</taxon>
        <taxon>Cordycipitaceae</taxon>
        <taxon>Beauveria</taxon>
    </lineage>
</organism>
<protein>
    <submittedName>
        <fullName evidence="7">Protein RTA1</fullName>
    </submittedName>
</protein>
<evidence type="ECO:0000256" key="2">
    <source>
        <dbReference type="ARBA" id="ARBA00022692"/>
    </source>
</evidence>
<reference evidence="7 8" key="1">
    <citation type="journal article" date="2016" name="Appl. Microbiol. Biotechnol.">
        <title>Characterization of T-DNA insertion mutants with decreased virulence in the entomopathogenic fungus Beauveria bassiana JEF-007.</title>
        <authorList>
            <person name="Kim S."/>
            <person name="Lee S.J."/>
            <person name="Nai Y.S."/>
            <person name="Yu J.S."/>
            <person name="Lee M.R."/>
            <person name="Yang Y.T."/>
            <person name="Kim J.S."/>
        </authorList>
    </citation>
    <scope>NUCLEOTIDE SEQUENCE [LARGE SCALE GENOMIC DNA]</scope>
    <source>
        <strain evidence="7 8">JEF-007</strain>
    </source>
</reference>
<comment type="caution">
    <text evidence="7">The sequence shown here is derived from an EMBL/GenBank/DDBJ whole genome shotgun (WGS) entry which is preliminary data.</text>
</comment>
<keyword evidence="4 6" id="KW-0472">Membrane</keyword>
<evidence type="ECO:0000256" key="5">
    <source>
        <dbReference type="SAM" id="MobiDB-lite"/>
    </source>
</evidence>
<keyword evidence="3 6" id="KW-1133">Transmembrane helix</keyword>
<evidence type="ECO:0000313" key="8">
    <source>
        <dbReference type="Proteomes" id="UP000235728"/>
    </source>
</evidence>
<feature type="region of interest" description="Disordered" evidence="5">
    <location>
        <begin position="279"/>
        <end position="299"/>
    </location>
</feature>